<proteinExistence type="predicted"/>
<organism evidence="1 2">
    <name type="scientific">Drosophila guanche</name>
    <name type="common">Fruit fly</name>
    <dbReference type="NCBI Taxonomy" id="7266"/>
    <lineage>
        <taxon>Eukaryota</taxon>
        <taxon>Metazoa</taxon>
        <taxon>Ecdysozoa</taxon>
        <taxon>Arthropoda</taxon>
        <taxon>Hexapoda</taxon>
        <taxon>Insecta</taxon>
        <taxon>Pterygota</taxon>
        <taxon>Neoptera</taxon>
        <taxon>Endopterygota</taxon>
        <taxon>Diptera</taxon>
        <taxon>Brachycera</taxon>
        <taxon>Muscomorpha</taxon>
        <taxon>Ephydroidea</taxon>
        <taxon>Drosophilidae</taxon>
        <taxon>Drosophila</taxon>
        <taxon>Sophophora</taxon>
    </lineage>
</organism>
<evidence type="ECO:0000313" key="2">
    <source>
        <dbReference type="Proteomes" id="UP000268350"/>
    </source>
</evidence>
<accession>A0A3B0KX63</accession>
<evidence type="ECO:0000313" key="1">
    <source>
        <dbReference type="EMBL" id="SPP89981.1"/>
    </source>
</evidence>
<keyword evidence="2" id="KW-1185">Reference proteome</keyword>
<dbReference type="EMBL" id="OUUW01000043">
    <property type="protein sequence ID" value="SPP89981.1"/>
    <property type="molecule type" value="Genomic_DNA"/>
</dbReference>
<dbReference type="AlphaFoldDB" id="A0A3B0KX63"/>
<gene>
    <name evidence="1" type="ORF">DGUA_6G020690</name>
</gene>
<reference evidence="2" key="1">
    <citation type="submission" date="2018-01" db="EMBL/GenBank/DDBJ databases">
        <authorList>
            <person name="Alioto T."/>
            <person name="Alioto T."/>
        </authorList>
    </citation>
    <scope>NUCLEOTIDE SEQUENCE [LARGE SCALE GENOMIC DNA]</scope>
</reference>
<dbReference type="Proteomes" id="UP000268350">
    <property type="component" value="Unassembled WGS sequence"/>
</dbReference>
<name>A0A3B0KX63_DROGU</name>
<feature type="non-terminal residue" evidence="1">
    <location>
        <position position="53"/>
    </location>
</feature>
<feature type="non-terminal residue" evidence="1">
    <location>
        <position position="1"/>
    </location>
</feature>
<protein>
    <submittedName>
        <fullName evidence="1">Uncharacterized protein</fullName>
    </submittedName>
</protein>
<sequence length="53" mass="5840">PLSLAIKSKGCMVNCPISYDGMTCAFDLACGFEAENECQLKVEICLRELNNRP</sequence>